<organism evidence="1">
    <name type="scientific">uncultured Caudovirales phage</name>
    <dbReference type="NCBI Taxonomy" id="2100421"/>
    <lineage>
        <taxon>Viruses</taxon>
        <taxon>Duplodnaviria</taxon>
        <taxon>Heunggongvirae</taxon>
        <taxon>Uroviricota</taxon>
        <taxon>Caudoviricetes</taxon>
        <taxon>Peduoviridae</taxon>
        <taxon>Maltschvirus</taxon>
        <taxon>Maltschvirus maltsch</taxon>
    </lineage>
</organism>
<sequence length="183" mass="20617">MSEDTENKCCECDEFVDSEGDYGWSNVKEDYLCLGCRESDESSVSTVQVVDAGVTKKYYIGNHVRMTEDGDDLYNTNLTIDRTWVSSSEWRGHYETTIEGWTDVMNGWTTGGWDDPIARRKATFNQWADSVLTGEIEPPVAVAIVADPTSNVFSMGISVLTPEPTTFKEWLDTEFDELYEALS</sequence>
<proteinExistence type="predicted"/>
<evidence type="ECO:0000313" key="1">
    <source>
        <dbReference type="EMBL" id="CAB4185218.1"/>
    </source>
</evidence>
<accession>A0A6J5QW81</accession>
<name>A0A6J5QW81_9CAUD</name>
<reference evidence="1" key="1">
    <citation type="submission" date="2020-05" db="EMBL/GenBank/DDBJ databases">
        <authorList>
            <person name="Chiriac C."/>
            <person name="Salcher M."/>
            <person name="Ghai R."/>
            <person name="Kavagutti S V."/>
        </authorList>
    </citation>
    <scope>NUCLEOTIDE SEQUENCE</scope>
</reference>
<dbReference type="EMBL" id="LR797078">
    <property type="protein sequence ID" value="CAB4185218.1"/>
    <property type="molecule type" value="Genomic_DNA"/>
</dbReference>
<gene>
    <name evidence="1" type="ORF">UFOVP1130_16</name>
</gene>
<protein>
    <submittedName>
        <fullName evidence="1">Uncharacterized protein</fullName>
    </submittedName>
</protein>